<name>A0A858SZC0_9RHOB</name>
<keyword evidence="3" id="KW-1185">Reference proteome</keyword>
<dbReference type="KEGG" id="rpon:G3256_14055"/>
<sequence length="81" mass="8994">MDRLSILLTLMTGAVIGGTFIVTAFTLGYFSVWAVVISVVATLLLSWPVSYLISRRIKSQDPNWERKAEPRLVPDTDAPEV</sequence>
<accession>A0A858SZC0</accession>
<dbReference type="RefSeq" id="WP_169641435.1">
    <property type="nucleotide sequence ID" value="NZ_CP048788.1"/>
</dbReference>
<gene>
    <name evidence="2" type="ORF">G3256_14055</name>
</gene>
<feature type="transmembrane region" description="Helical" evidence="1">
    <location>
        <begin position="33"/>
        <end position="53"/>
    </location>
</feature>
<keyword evidence="1" id="KW-1133">Transmembrane helix</keyword>
<feature type="transmembrane region" description="Helical" evidence="1">
    <location>
        <begin position="7"/>
        <end position="27"/>
    </location>
</feature>
<protein>
    <recommendedName>
        <fullName evidence="4">CTP synthetase</fullName>
    </recommendedName>
</protein>
<proteinExistence type="predicted"/>
<evidence type="ECO:0008006" key="4">
    <source>
        <dbReference type="Google" id="ProtNLM"/>
    </source>
</evidence>
<evidence type="ECO:0000313" key="2">
    <source>
        <dbReference type="EMBL" id="QJF52216.1"/>
    </source>
</evidence>
<evidence type="ECO:0000256" key="1">
    <source>
        <dbReference type="SAM" id="Phobius"/>
    </source>
</evidence>
<dbReference type="AlphaFoldDB" id="A0A858SZC0"/>
<reference evidence="2 3" key="1">
    <citation type="submission" date="2020-02" db="EMBL/GenBank/DDBJ databases">
        <title>Genome sequence of Roseobacter ponti.</title>
        <authorList>
            <person name="Hollensteiner J."/>
            <person name="Schneider D."/>
            <person name="Poehlein A."/>
            <person name="Daniel R."/>
        </authorList>
    </citation>
    <scope>NUCLEOTIDE SEQUENCE [LARGE SCALE GENOMIC DNA]</scope>
    <source>
        <strain evidence="2 3">DSM 106830</strain>
    </source>
</reference>
<keyword evidence="1" id="KW-0812">Transmembrane</keyword>
<keyword evidence="1" id="KW-0472">Membrane</keyword>
<dbReference type="Proteomes" id="UP000503308">
    <property type="component" value="Chromosome"/>
</dbReference>
<organism evidence="2 3">
    <name type="scientific">Roseobacter ponti</name>
    <dbReference type="NCBI Taxonomy" id="1891787"/>
    <lineage>
        <taxon>Bacteria</taxon>
        <taxon>Pseudomonadati</taxon>
        <taxon>Pseudomonadota</taxon>
        <taxon>Alphaproteobacteria</taxon>
        <taxon>Rhodobacterales</taxon>
        <taxon>Roseobacteraceae</taxon>
        <taxon>Roseobacter</taxon>
    </lineage>
</organism>
<evidence type="ECO:0000313" key="3">
    <source>
        <dbReference type="Proteomes" id="UP000503308"/>
    </source>
</evidence>
<dbReference type="EMBL" id="CP048788">
    <property type="protein sequence ID" value="QJF52216.1"/>
    <property type="molecule type" value="Genomic_DNA"/>
</dbReference>